<feature type="transmembrane region" description="Helical" evidence="17">
    <location>
        <begin position="657"/>
        <end position="675"/>
    </location>
</feature>
<keyword evidence="11" id="KW-0325">Glycoprotein</keyword>
<keyword evidence="7 17" id="KW-1133">Transmembrane helix</keyword>
<keyword evidence="6 18" id="KW-0732">Signal</keyword>
<feature type="disulfide bond" evidence="16">
    <location>
        <begin position="765"/>
        <end position="821"/>
    </location>
</feature>
<dbReference type="Gene3D" id="3.40.50.2300">
    <property type="match status" value="3"/>
</dbReference>
<accession>A0A2P6PZN8</accession>
<feature type="domain" description="Ionotropic glutamate receptor C-terminal" evidence="19">
    <location>
        <begin position="468"/>
        <end position="817"/>
    </location>
</feature>
<dbReference type="SUPFAM" id="SSF53850">
    <property type="entry name" value="Periplasmic binding protein-like II"/>
    <property type="match status" value="1"/>
</dbReference>
<keyword evidence="16" id="KW-1015">Disulfide bond</keyword>
<keyword evidence="13 15" id="KW-0407">Ion channel</keyword>
<keyword evidence="9 15" id="KW-0472">Membrane</keyword>
<evidence type="ECO:0000256" key="1">
    <source>
        <dbReference type="ARBA" id="ARBA00004141"/>
    </source>
</evidence>
<dbReference type="InterPro" id="IPR028082">
    <property type="entry name" value="Peripla_BP_I"/>
</dbReference>
<comment type="subcellular location">
    <subcellularLocation>
        <location evidence="1">Membrane</location>
        <topology evidence="1">Multi-pass membrane protein</topology>
    </subcellularLocation>
</comment>
<dbReference type="Proteomes" id="UP000238479">
    <property type="component" value="Chromosome 6"/>
</dbReference>
<protein>
    <recommendedName>
        <fullName evidence="15">Glutamate receptor</fullName>
    </recommendedName>
</protein>
<evidence type="ECO:0000313" key="20">
    <source>
        <dbReference type="EMBL" id="PRQ27376.1"/>
    </source>
</evidence>
<evidence type="ECO:0000256" key="17">
    <source>
        <dbReference type="SAM" id="Phobius"/>
    </source>
</evidence>
<dbReference type="InterPro" id="IPR044440">
    <property type="entry name" value="GABAb_receptor_plant_PBP1"/>
</dbReference>
<dbReference type="Gramene" id="PRQ27376">
    <property type="protein sequence ID" value="PRQ27376"/>
    <property type="gene ID" value="RchiOBHm_Chr6g0304661"/>
</dbReference>
<evidence type="ECO:0000259" key="19">
    <source>
        <dbReference type="SMART" id="SM00079"/>
    </source>
</evidence>
<organism evidence="20 21">
    <name type="scientific">Rosa chinensis</name>
    <name type="common">China rose</name>
    <dbReference type="NCBI Taxonomy" id="74649"/>
    <lineage>
        <taxon>Eukaryota</taxon>
        <taxon>Viridiplantae</taxon>
        <taxon>Streptophyta</taxon>
        <taxon>Embryophyta</taxon>
        <taxon>Tracheophyta</taxon>
        <taxon>Spermatophyta</taxon>
        <taxon>Magnoliopsida</taxon>
        <taxon>eudicotyledons</taxon>
        <taxon>Gunneridae</taxon>
        <taxon>Pentapetalae</taxon>
        <taxon>rosids</taxon>
        <taxon>fabids</taxon>
        <taxon>Rosales</taxon>
        <taxon>Rosaceae</taxon>
        <taxon>Rosoideae</taxon>
        <taxon>Rosoideae incertae sedis</taxon>
        <taxon>Rosa</taxon>
    </lineage>
</organism>
<evidence type="ECO:0000256" key="14">
    <source>
        <dbReference type="ARBA" id="ARBA00049638"/>
    </source>
</evidence>
<dbReference type="InterPro" id="IPR015683">
    <property type="entry name" value="Ionotropic_Glu_rcpt"/>
</dbReference>
<dbReference type="FunFam" id="3.40.190.10:FF:000195">
    <property type="entry name" value="Glutamate receptor 2.7"/>
    <property type="match status" value="1"/>
</dbReference>
<dbReference type="Gene3D" id="1.10.287.70">
    <property type="match status" value="1"/>
</dbReference>
<gene>
    <name evidence="20" type="ORF">RchiOBHm_Chr6g0304661</name>
</gene>
<dbReference type="FunFam" id="3.40.50.2300:FF:000081">
    <property type="entry name" value="Glutamate receptor"/>
    <property type="match status" value="1"/>
</dbReference>
<evidence type="ECO:0000256" key="9">
    <source>
        <dbReference type="ARBA" id="ARBA00023136"/>
    </source>
</evidence>
<dbReference type="GO" id="GO:0016020">
    <property type="term" value="C:membrane"/>
    <property type="evidence" value="ECO:0007669"/>
    <property type="project" value="UniProtKB-SubCell"/>
</dbReference>
<feature type="transmembrane region" description="Helical" evidence="17">
    <location>
        <begin position="593"/>
        <end position="615"/>
    </location>
</feature>
<dbReference type="Gene3D" id="3.40.190.10">
    <property type="entry name" value="Periplasmic binding protein-like II"/>
    <property type="match status" value="2"/>
</dbReference>
<comment type="similarity">
    <text evidence="2 15">Belongs to the glutamate-gated ion channel (TC 1.A.10.1) family.</text>
</comment>
<feature type="chain" id="PRO_5015200452" description="Glutamate receptor" evidence="18">
    <location>
        <begin position="31"/>
        <end position="979"/>
    </location>
</feature>
<dbReference type="Pfam" id="PF01094">
    <property type="entry name" value="ANF_receptor"/>
    <property type="match status" value="1"/>
</dbReference>
<feature type="transmembrane region" description="Helical" evidence="17">
    <location>
        <begin position="839"/>
        <end position="863"/>
    </location>
</feature>
<evidence type="ECO:0000256" key="13">
    <source>
        <dbReference type="ARBA" id="ARBA00023303"/>
    </source>
</evidence>
<dbReference type="PANTHER" id="PTHR34836">
    <property type="entry name" value="OS06G0188250 PROTEIN"/>
    <property type="match status" value="1"/>
</dbReference>
<evidence type="ECO:0000256" key="5">
    <source>
        <dbReference type="ARBA" id="ARBA00022692"/>
    </source>
</evidence>
<keyword evidence="4 15" id="KW-0813">Transport</keyword>
<proteinExistence type="inferred from homology"/>
<dbReference type="EMBL" id="PDCK01000044">
    <property type="protein sequence ID" value="PRQ27376.1"/>
    <property type="molecule type" value="Genomic_DNA"/>
</dbReference>
<comment type="function">
    <text evidence="14">Glutamate-gated receptor that probably acts as a non-selective cation channel. May be involved in light-signal transduction and calcium homeostasis via the regulation of calcium influx into cells.</text>
</comment>
<evidence type="ECO:0000256" key="4">
    <source>
        <dbReference type="ARBA" id="ARBA00022448"/>
    </source>
</evidence>
<dbReference type="CDD" id="cd13686">
    <property type="entry name" value="GluR_Plant"/>
    <property type="match status" value="1"/>
</dbReference>
<reference evidence="20 21" key="1">
    <citation type="journal article" date="2018" name="Nat. Genet.">
        <title>The Rosa genome provides new insights in the design of modern roses.</title>
        <authorList>
            <person name="Bendahmane M."/>
        </authorList>
    </citation>
    <scope>NUCLEOTIDE SEQUENCE [LARGE SCALE GENOMIC DNA]</scope>
    <source>
        <strain evidence="21">cv. Old Blush</strain>
    </source>
</reference>
<comment type="subunit">
    <text evidence="3">May form heteromers.</text>
</comment>
<evidence type="ECO:0000256" key="18">
    <source>
        <dbReference type="SAM" id="SignalP"/>
    </source>
</evidence>
<evidence type="ECO:0000256" key="2">
    <source>
        <dbReference type="ARBA" id="ARBA00008685"/>
    </source>
</evidence>
<keyword evidence="8 15" id="KW-0406">Ion transport</keyword>
<feature type="signal peptide" evidence="18">
    <location>
        <begin position="1"/>
        <end position="30"/>
    </location>
</feature>
<dbReference type="CDD" id="cd19990">
    <property type="entry name" value="PBP1_GABAb_receptor_plant"/>
    <property type="match status" value="1"/>
</dbReference>
<evidence type="ECO:0000256" key="10">
    <source>
        <dbReference type="ARBA" id="ARBA00023170"/>
    </source>
</evidence>
<evidence type="ECO:0000256" key="12">
    <source>
        <dbReference type="ARBA" id="ARBA00023286"/>
    </source>
</evidence>
<keyword evidence="10 15" id="KW-0675">Receptor</keyword>
<dbReference type="GO" id="GO:0015276">
    <property type="term" value="F:ligand-gated monoatomic ion channel activity"/>
    <property type="evidence" value="ECO:0007669"/>
    <property type="project" value="InterPro"/>
</dbReference>
<dbReference type="OMA" id="LNDPYCM"/>
<comment type="function">
    <text evidence="15">Glutamate-gated receptor that probably acts as non-selective cation channel.</text>
</comment>
<evidence type="ECO:0000256" key="6">
    <source>
        <dbReference type="ARBA" id="ARBA00022729"/>
    </source>
</evidence>
<dbReference type="AlphaFoldDB" id="A0A2P6PZN8"/>
<name>A0A2P6PZN8_ROSCH</name>
<dbReference type="SMART" id="SM00079">
    <property type="entry name" value="PBPe"/>
    <property type="match status" value="1"/>
</dbReference>
<dbReference type="PIRSF" id="PIRSF037090">
    <property type="entry name" value="Iontro_Glu-like_rcpt_pln"/>
    <property type="match status" value="1"/>
</dbReference>
<evidence type="ECO:0000256" key="7">
    <source>
        <dbReference type="ARBA" id="ARBA00022989"/>
    </source>
</evidence>
<evidence type="ECO:0000256" key="11">
    <source>
        <dbReference type="ARBA" id="ARBA00023180"/>
    </source>
</evidence>
<keyword evidence="5 17" id="KW-0812">Transmembrane</keyword>
<evidence type="ECO:0000256" key="8">
    <source>
        <dbReference type="ARBA" id="ARBA00023065"/>
    </source>
</evidence>
<sequence length="979" mass="109522">MMKKNHTNLHLLISIFFLFTFCSWVSLALAQSETIIPVNVGVVLDDLKYSLTKDIWLRCMKMALADFYATHAHYNTRLVLNTRHCRESVVSAAAAALDLIKNERVKAIIGPVTSMQTSFVINFGNQAHVPIISFSATSPSLTSLRIPYFFQFAQTDSSQVEAISAIVQAFGWRQVVPIYIETEYGEGIIPYLTDALHEVNARVPYRSVIPSSATDGQIVQELSKLMTMETRVFIVHMTTDLSSRLFVKAKEIGMMSKGYVWLTTNEILNRLQSQNSTVIDSMQGVLGVQTFVPLTPELDELKIRLKQQFHTHNPAISAELDVFGLWAYDAVFAVAMAIEQVIGTPTSFPFQESNAASINSTDLEGFPVSQYGPKLLRALSTARFEGIAGHFTVVGGKRNSSNFQIVSVNGGGARTIGFWTLKGLVKTLNSSAGSRKISSSKFDFGPIRWPGDSLSVPKGWEFPTKGKKLRIGVPVKVDFTEFVKVAKDRTNTTVVTGFSVDVFKAAVRLLPYALSYEFIPFANPDGTSAGTYNQLCYQVYLGNFDAVVGDTTIRADRSLYVDFTMPYSESGVAMVVPVIDFKSKHVLAFLKPWTWDLWLTICFFFVYIGFVVWVLEHRINKEFRGPLLHQVGTSVWFSCSTMVFAHRERLVSNLARFVMIIWVFVVLILTINYTASLSSLYTVEQLQPTVTDIEVLVRHQDNVGYIKNSFVYDLLKQVGFDDSKLKNFETMEEIDEALSKGTVNGGIAAFVHGTPKMKLFLAKYCFKYTMIGPIFKTDGFAFVFPKRSPLVADVSQAVLNMTGGDEVLNLEKEWFKKESNCQDSSDATVSSNSRGLGSFWVLFLIAGLASVLAIIIFVASFIYKHRFVLVQPADSEPSTWRKIRALFKIFIEKDLDSHTYKRSNRQRDAVMDSPNNFPGTLVHHNSDHTDQMNSLFIGDQQISSIVEAPSDELLPSTTEVAITVQEMHRTTSNTAQEYN</sequence>
<dbReference type="InterPro" id="IPR017103">
    <property type="entry name" value="Iontropic_Glu_rcpt_pln"/>
</dbReference>
<evidence type="ECO:0000313" key="21">
    <source>
        <dbReference type="Proteomes" id="UP000238479"/>
    </source>
</evidence>
<comment type="caution">
    <text evidence="20">The sequence shown here is derived from an EMBL/GenBank/DDBJ whole genome shotgun (WGS) entry which is preliminary data.</text>
</comment>
<dbReference type="Pfam" id="PF00060">
    <property type="entry name" value="Lig_chan"/>
    <property type="match status" value="1"/>
</dbReference>
<dbReference type="OrthoDB" id="5984008at2759"/>
<dbReference type="FunFam" id="1.10.287.70:FF:000037">
    <property type="entry name" value="Glutamate receptor"/>
    <property type="match status" value="1"/>
</dbReference>
<dbReference type="FunFam" id="3.40.190.10:FF:000103">
    <property type="entry name" value="Glutamate receptor"/>
    <property type="match status" value="1"/>
</dbReference>
<dbReference type="PANTHER" id="PTHR34836:SF1">
    <property type="entry name" value="OS09G0428600 PROTEIN"/>
    <property type="match status" value="1"/>
</dbReference>
<evidence type="ECO:0000256" key="15">
    <source>
        <dbReference type="PIRNR" id="PIRNR037090"/>
    </source>
</evidence>
<dbReference type="InterPro" id="IPR001320">
    <property type="entry name" value="Iontro_rcpt_C"/>
</dbReference>
<keyword evidence="21" id="KW-1185">Reference proteome</keyword>
<dbReference type="SUPFAM" id="SSF53822">
    <property type="entry name" value="Periplasmic binding protein-like I"/>
    <property type="match status" value="1"/>
</dbReference>
<evidence type="ECO:0000256" key="3">
    <source>
        <dbReference type="ARBA" id="ARBA00011095"/>
    </source>
</evidence>
<evidence type="ECO:0000256" key="16">
    <source>
        <dbReference type="PIRSR" id="PIRSR037090-50"/>
    </source>
</evidence>
<keyword evidence="12 15" id="KW-1071">Ligand-gated ion channel</keyword>
<dbReference type="InterPro" id="IPR001828">
    <property type="entry name" value="ANF_lig-bd_rcpt"/>
</dbReference>